<sequence>MAGNTVVVSITGNAKSLQRALGDSETGLSKFGKVAAAIGVAAGVAVAAIGTKAVRSASDLEQAMGGMYAVFGQSGTQMEAWATKAANSVGLAKSEYASLSTVLGAQLKNMGVAQDQLAGQTDKLVGLGADLAAQFGGSTSDAVSALSSLLRGERDPIERYGVSMNEAALKAKMAEMGLSGLTGEAEKNAKLQATLALLYQQTADAQGAFSRESTTLAGAQQRLAAGSENLFATLGFSLLPAVTAVSAALGTLVNRVQESAAFEAFTGYLTDASNSFADFVFGLLNGTATLDFSGMFQGLLDAAVSGIQSAANWLAAGGAATIVNSIVAGRSAVFDAALQVFPAILQALVAAIPAIVTGLVVLVTQLAQMLVAQAPLILAGAIQLFQGLLNALIEVLPVLLAGIIALLPPILETLIAMIPVLLTAAVQVFTSLVEALPVILPLLITAIVALLPKLIETLLNLIPAILDAAVQLFTSLVESLPIILPLLVVAILELLPKIITTVIGMIPKLIDAAVKLFTGIVEAIPKVLPQLIRALIDLAPTMISTLIGLVPQLIRAGVDLIGGLVQGLWNAGGAVGSALLDIAGSAIDGFLGLLGIHSPSRLFAGYGKNVIQGLVKGLDGNARLVDKSLDGLAGRVSDFGPTLATPDLSFTASAGGTAPAPTYQVYVNTLNPTAETGRIIVQSIRDYETAGGRL</sequence>
<dbReference type="RefSeq" id="WP_130506900.1">
    <property type="nucleotide sequence ID" value="NZ_SHLC01000001.1"/>
</dbReference>
<proteinExistence type="predicted"/>
<feature type="transmembrane region" description="Helical" evidence="1">
    <location>
        <begin position="370"/>
        <end position="389"/>
    </location>
</feature>
<feature type="transmembrane region" description="Helical" evidence="1">
    <location>
        <begin position="230"/>
        <end position="253"/>
    </location>
</feature>
<keyword evidence="3" id="KW-1185">Reference proteome</keyword>
<evidence type="ECO:0008006" key="4">
    <source>
        <dbReference type="Google" id="ProtNLM"/>
    </source>
</evidence>
<dbReference type="AlphaFoldDB" id="A0A4Q8AQ67"/>
<comment type="caution">
    <text evidence="2">The sequence shown here is derived from an EMBL/GenBank/DDBJ whole genome shotgun (WGS) entry which is preliminary data.</text>
</comment>
<feature type="transmembrane region" description="Helical" evidence="1">
    <location>
        <begin position="340"/>
        <end position="364"/>
    </location>
</feature>
<keyword evidence="1" id="KW-1133">Transmembrane helix</keyword>
<protein>
    <recommendedName>
        <fullName evidence="4">Phage-related protein</fullName>
    </recommendedName>
</protein>
<dbReference type="EMBL" id="SHLC01000001">
    <property type="protein sequence ID" value="RZU66748.1"/>
    <property type="molecule type" value="Genomic_DNA"/>
</dbReference>
<organism evidence="2 3">
    <name type="scientific">Microterricola gilva</name>
    <dbReference type="NCBI Taxonomy" id="393267"/>
    <lineage>
        <taxon>Bacteria</taxon>
        <taxon>Bacillati</taxon>
        <taxon>Actinomycetota</taxon>
        <taxon>Actinomycetes</taxon>
        <taxon>Micrococcales</taxon>
        <taxon>Microbacteriaceae</taxon>
        <taxon>Microterricola</taxon>
    </lineage>
</organism>
<dbReference type="SUPFAM" id="SSF48371">
    <property type="entry name" value="ARM repeat"/>
    <property type="match status" value="1"/>
</dbReference>
<feature type="transmembrane region" description="Helical" evidence="1">
    <location>
        <begin position="396"/>
        <end position="422"/>
    </location>
</feature>
<reference evidence="2 3" key="1">
    <citation type="submission" date="2019-02" db="EMBL/GenBank/DDBJ databases">
        <title>Sequencing the genomes of 1000 actinobacteria strains.</title>
        <authorList>
            <person name="Klenk H.-P."/>
        </authorList>
    </citation>
    <scope>NUCLEOTIDE SEQUENCE [LARGE SCALE GENOMIC DNA]</scope>
    <source>
        <strain evidence="2 3">DSM 18319</strain>
    </source>
</reference>
<keyword evidence="1" id="KW-0812">Transmembrane</keyword>
<evidence type="ECO:0000313" key="2">
    <source>
        <dbReference type="EMBL" id="RZU66748.1"/>
    </source>
</evidence>
<dbReference type="OrthoDB" id="177147at2"/>
<keyword evidence="1" id="KW-0472">Membrane</keyword>
<accession>A0A4Q8AQ67</accession>
<dbReference type="InterPro" id="IPR016024">
    <property type="entry name" value="ARM-type_fold"/>
</dbReference>
<dbReference type="Proteomes" id="UP000291483">
    <property type="component" value="Unassembled WGS sequence"/>
</dbReference>
<feature type="transmembrane region" description="Helical" evidence="1">
    <location>
        <begin position="310"/>
        <end position="328"/>
    </location>
</feature>
<evidence type="ECO:0000256" key="1">
    <source>
        <dbReference type="SAM" id="Phobius"/>
    </source>
</evidence>
<gene>
    <name evidence="2" type="ORF">EV379_3114</name>
</gene>
<evidence type="ECO:0000313" key="3">
    <source>
        <dbReference type="Proteomes" id="UP000291483"/>
    </source>
</evidence>
<name>A0A4Q8AQ67_9MICO</name>
<feature type="transmembrane region" description="Helical" evidence="1">
    <location>
        <begin position="428"/>
        <end position="451"/>
    </location>
</feature>